<dbReference type="Pfam" id="PF13246">
    <property type="entry name" value="Cation_ATPase"/>
    <property type="match status" value="1"/>
</dbReference>
<evidence type="ECO:0000256" key="10">
    <source>
        <dbReference type="SAM" id="Phobius"/>
    </source>
</evidence>
<feature type="transmembrane region" description="Helical" evidence="10">
    <location>
        <begin position="495"/>
        <end position="514"/>
    </location>
</feature>
<feature type="transmembrane region" description="Helical" evidence="10">
    <location>
        <begin position="61"/>
        <end position="81"/>
    </location>
</feature>
<comment type="caution">
    <text evidence="12">The sequence shown here is derived from an EMBL/GenBank/DDBJ whole genome shotgun (WGS) entry which is preliminary data.</text>
</comment>
<dbReference type="SUPFAM" id="SSF81665">
    <property type="entry name" value="Calcium ATPase, transmembrane domain M"/>
    <property type="match status" value="1"/>
</dbReference>
<keyword evidence="13" id="KW-1185">Reference proteome</keyword>
<keyword evidence="9 10" id="KW-0472">Membrane</keyword>
<dbReference type="EMBL" id="JAWDEY010000010">
    <property type="protein sequence ID" value="KAK6589877.1"/>
    <property type="molecule type" value="Genomic_DNA"/>
</dbReference>
<evidence type="ECO:0000256" key="9">
    <source>
        <dbReference type="ARBA" id="ARBA00023136"/>
    </source>
</evidence>
<dbReference type="Pfam" id="PF00122">
    <property type="entry name" value="E1-E2_ATPase"/>
    <property type="match status" value="1"/>
</dbReference>
<feature type="transmembrane region" description="Helical" evidence="10">
    <location>
        <begin position="305"/>
        <end position="322"/>
    </location>
</feature>
<dbReference type="InterPro" id="IPR023299">
    <property type="entry name" value="ATPase_P-typ_cyto_dom_N"/>
</dbReference>
<comment type="subcellular location">
    <subcellularLocation>
        <location evidence="1">Membrane</location>
        <topology evidence="1">Multi-pass membrane protein</topology>
    </subcellularLocation>
</comment>
<dbReference type="SFLD" id="SFLDF00027">
    <property type="entry name" value="p-type_atpase"/>
    <property type="match status" value="1"/>
</dbReference>
<dbReference type="Gene3D" id="2.70.150.10">
    <property type="entry name" value="Calcium-transporting ATPase, cytoplasmic transduction domain A"/>
    <property type="match status" value="1"/>
</dbReference>
<feature type="transmembrane region" description="Helical" evidence="10">
    <location>
        <begin position="520"/>
        <end position="545"/>
    </location>
</feature>
<dbReference type="SFLD" id="SFLDS00003">
    <property type="entry name" value="Haloacid_Dehalogenase"/>
    <property type="match status" value="1"/>
</dbReference>
<dbReference type="SUPFAM" id="SSF81660">
    <property type="entry name" value="Metal cation-transporting ATPase, ATP-binding domain N"/>
    <property type="match status" value="1"/>
</dbReference>
<evidence type="ECO:0000256" key="7">
    <source>
        <dbReference type="ARBA" id="ARBA00022967"/>
    </source>
</evidence>
<dbReference type="InterPro" id="IPR059000">
    <property type="entry name" value="ATPase_P-type_domA"/>
</dbReference>
<dbReference type="InterPro" id="IPR036412">
    <property type="entry name" value="HAD-like_sf"/>
</dbReference>
<evidence type="ECO:0000259" key="11">
    <source>
        <dbReference type="Pfam" id="PF00122"/>
    </source>
</evidence>
<keyword evidence="4" id="KW-0547">Nucleotide-binding</keyword>
<dbReference type="Gene3D" id="3.40.50.1000">
    <property type="entry name" value="HAD superfamily/HAD-like"/>
    <property type="match status" value="1"/>
</dbReference>
<dbReference type="InterPro" id="IPR044492">
    <property type="entry name" value="P_typ_ATPase_HD_dom"/>
</dbReference>
<dbReference type="GO" id="GO:0140358">
    <property type="term" value="F:P-type transmembrane transporter activity"/>
    <property type="evidence" value="ECO:0007669"/>
    <property type="project" value="InterPro"/>
</dbReference>
<dbReference type="PRINTS" id="PR00119">
    <property type="entry name" value="CATATPASE"/>
</dbReference>
<accession>A0AAV9XZ30</accession>
<gene>
    <name evidence="12" type="ORF">RS030_192813</name>
</gene>
<dbReference type="Proteomes" id="UP001311799">
    <property type="component" value="Unassembled WGS sequence"/>
</dbReference>
<feature type="transmembrane region" description="Helical" evidence="10">
    <location>
        <begin position="1024"/>
        <end position="1046"/>
    </location>
</feature>
<keyword evidence="6" id="KW-0460">Magnesium</keyword>
<evidence type="ECO:0000256" key="2">
    <source>
        <dbReference type="ARBA" id="ARBA00022692"/>
    </source>
</evidence>
<reference evidence="12 13" key="1">
    <citation type="submission" date="2023-10" db="EMBL/GenBank/DDBJ databases">
        <title>Comparative genomics analysis reveals potential genetic determinants of host preference in Cryptosporidium xiaoi.</title>
        <authorList>
            <person name="Xiao L."/>
            <person name="Li J."/>
        </authorList>
    </citation>
    <scope>NUCLEOTIDE SEQUENCE [LARGE SCALE GENOMIC DNA]</scope>
    <source>
        <strain evidence="12 13">52996</strain>
    </source>
</reference>
<dbReference type="GO" id="GO:0005524">
    <property type="term" value="F:ATP binding"/>
    <property type="evidence" value="ECO:0007669"/>
    <property type="project" value="UniProtKB-KW"/>
</dbReference>
<evidence type="ECO:0000256" key="1">
    <source>
        <dbReference type="ARBA" id="ARBA00004141"/>
    </source>
</evidence>
<dbReference type="AlphaFoldDB" id="A0AAV9XZ30"/>
<dbReference type="InterPro" id="IPR018303">
    <property type="entry name" value="ATPase_P-typ_P_site"/>
</dbReference>
<organism evidence="12 13">
    <name type="scientific">Cryptosporidium xiaoi</name>
    <dbReference type="NCBI Taxonomy" id="659607"/>
    <lineage>
        <taxon>Eukaryota</taxon>
        <taxon>Sar</taxon>
        <taxon>Alveolata</taxon>
        <taxon>Apicomplexa</taxon>
        <taxon>Conoidasida</taxon>
        <taxon>Coccidia</taxon>
        <taxon>Eucoccidiorida</taxon>
        <taxon>Eimeriorina</taxon>
        <taxon>Cryptosporidiidae</taxon>
        <taxon>Cryptosporidium</taxon>
    </lineage>
</organism>
<sequence>MEFCYISVDLCLGLLYLTITTFAGLFLLNKLFWRRYGKHYLNNDKKEIVLIPCNKEIYNKVSLCLINFFTLLHLLILPIVVYNTVLTNGGSFPENWRRNAIVFLIEYSEILLICLSRKLFCRINTSLILPATLSECNHVFVLVKKDLESVDCSWKTNYSLSLTYRVGKLISLKFGEITDYIINSNIKGYNFYSCEVIRDEKSGVSYFILGTTRYVYSSESRTFYPQTQLEDLSTLDLIRTIENGGLTEKLAGEYLSIYGENINTGDCLSIWEIINNNVFTITFLMQYLMLSTTFFLKFFTWSFCWSGLILYTNITCIIRDFIHSTKIKKEREIINNRKYRVKRESKISVIESRYLVPLDIIIIGVGDIIPCDVILTNGSALVDESNLTGESIPIFKRSINIKSFPSERFDFDSNSKKEFILYAGSKILKIHGNYNSDILSNHVTCIVLNTGMFTNNFKITNGVSYKNENSITGKTKDNTCGKNNDMTEFHYDIPLLWTFMLIISIVVIIFQISISPFCIGSVFFILGTFMQLLPMWAPTTVLSTINMSASRLKRDFSISSFFPSRILFASKLKVLLFDKTGTLTFPEHTLSHVERLNEKILEDNGLSRDSFDILKIGISTCHSLNCDPDNPNSCFGDEIDREMLRYTNCRLHQEKISEEETRVYILDKEKGMCFRVLKIFYFSSASRCMSVIVRCERSGRIFLFSKGAPETIIGFCNKLHVTQGLSDLASYYSSNGSYVLIISFRELNSDNECFTEKYLSLVNSDRHNYEQALTPIGILCFSNSIRNEAGFVVGQIKDLGIQPIILTGDNSHCSLSVAKRVGIINSNVSFINKKCTNESVLNMKEDDLFSLRVNILDENEEIVVLAHISDSGNLIFQDEFKNHISVHDIINNLSNIRLVCTYEAFLHMDSIRSLPIKDEDGNDSLLRRDNTLLDLVLKNIVVISRSTHLDKLKVVEKLTNSGTVVGVVGDGSNDIAAMKRSNIGILINNNVNADTHFVIGNNNLTGVLNIIYEACNSASVSRSLYLFMIMYGITMVTCKNILLYFSQATLPVMGYFAYSILINFPSVWALKRSKPSKKIKDYPVNSELISKSTITILVGFVLIIGVNLIILLVSLSKKDWFVSSYSKNIKIPIHLFSRQDGFEPATVIIWMCSIHSHMALIFGFGGTHREPFYKNIWLMIFWLLSQIGIFTILFLNPSPLTCLFKINCNEDITPSSVLFVQVPKFTGNNVFPLSWKLEFTSWILTSFLLCIFTFKLSSYYNKNKHN</sequence>
<dbReference type="GO" id="GO:0016020">
    <property type="term" value="C:membrane"/>
    <property type="evidence" value="ECO:0007669"/>
    <property type="project" value="UniProtKB-SubCell"/>
</dbReference>
<dbReference type="InterPro" id="IPR008250">
    <property type="entry name" value="ATPase_P-typ_transduc_dom_A_sf"/>
</dbReference>
<feature type="transmembrane region" description="Helical" evidence="10">
    <location>
        <begin position="278"/>
        <end position="299"/>
    </location>
</feature>
<dbReference type="Gene3D" id="3.40.1110.10">
    <property type="entry name" value="Calcium-transporting ATPase, cytoplasmic domain N"/>
    <property type="match status" value="1"/>
</dbReference>
<keyword evidence="7" id="KW-1278">Translocase</keyword>
<feature type="transmembrane region" description="Helical" evidence="10">
    <location>
        <begin position="1052"/>
        <end position="1070"/>
    </location>
</feature>
<evidence type="ECO:0000313" key="12">
    <source>
        <dbReference type="EMBL" id="KAK6589877.1"/>
    </source>
</evidence>
<feature type="transmembrane region" description="Helical" evidence="10">
    <location>
        <begin position="101"/>
        <end position="120"/>
    </location>
</feature>
<proteinExistence type="predicted"/>
<evidence type="ECO:0000313" key="13">
    <source>
        <dbReference type="Proteomes" id="UP001311799"/>
    </source>
</evidence>
<evidence type="ECO:0000256" key="8">
    <source>
        <dbReference type="ARBA" id="ARBA00022989"/>
    </source>
</evidence>
<keyword evidence="8 10" id="KW-1133">Transmembrane helix</keyword>
<keyword evidence="3" id="KW-0479">Metal-binding</keyword>
<dbReference type="SUPFAM" id="SSF56784">
    <property type="entry name" value="HAD-like"/>
    <property type="match status" value="1"/>
</dbReference>
<dbReference type="SFLD" id="SFLDG00002">
    <property type="entry name" value="C1.7:_P-type_atpase_like"/>
    <property type="match status" value="1"/>
</dbReference>
<protein>
    <submittedName>
        <fullName evidence="12">P-type ATpase 3 integral membrane</fullName>
    </submittedName>
</protein>
<feature type="transmembrane region" description="Helical" evidence="10">
    <location>
        <begin position="1176"/>
        <end position="1195"/>
    </location>
</feature>
<feature type="transmembrane region" description="Helical" evidence="10">
    <location>
        <begin position="6"/>
        <end position="28"/>
    </location>
</feature>
<dbReference type="PROSITE" id="PS00154">
    <property type="entry name" value="ATPASE_E1_E2"/>
    <property type="match status" value="1"/>
</dbReference>
<feature type="transmembrane region" description="Helical" evidence="10">
    <location>
        <begin position="1239"/>
        <end position="1260"/>
    </location>
</feature>
<name>A0AAV9XZ30_9CRYT</name>
<dbReference type="InterPro" id="IPR023214">
    <property type="entry name" value="HAD_sf"/>
</dbReference>
<evidence type="ECO:0000256" key="3">
    <source>
        <dbReference type="ARBA" id="ARBA00022723"/>
    </source>
</evidence>
<dbReference type="GO" id="GO:0019829">
    <property type="term" value="F:ATPase-coupled monoatomic cation transmembrane transporter activity"/>
    <property type="evidence" value="ECO:0007669"/>
    <property type="project" value="TreeGrafter"/>
</dbReference>
<dbReference type="SUPFAM" id="SSF81653">
    <property type="entry name" value="Calcium ATPase, transduction domain A"/>
    <property type="match status" value="1"/>
</dbReference>
<feature type="transmembrane region" description="Helical" evidence="10">
    <location>
        <begin position="1145"/>
        <end position="1164"/>
    </location>
</feature>
<dbReference type="InterPro" id="IPR023298">
    <property type="entry name" value="ATPase_P-typ_TM_dom_sf"/>
</dbReference>
<evidence type="ECO:0000256" key="4">
    <source>
        <dbReference type="ARBA" id="ARBA00022741"/>
    </source>
</evidence>
<feature type="transmembrane region" description="Helical" evidence="10">
    <location>
        <begin position="1094"/>
        <end position="1115"/>
    </location>
</feature>
<feature type="domain" description="P-type ATPase A" evidence="11">
    <location>
        <begin position="337"/>
        <end position="458"/>
    </location>
</feature>
<keyword evidence="5" id="KW-0067">ATP-binding</keyword>
<dbReference type="InterPro" id="IPR006544">
    <property type="entry name" value="P-type_TPase_V"/>
</dbReference>
<dbReference type="PANTHER" id="PTHR45630:SF11">
    <property type="entry name" value="CATION-TRANSPORTING P-TYPE ATPASE N-TERMINAL DOMAIN-CONTAINING PROTEIN"/>
    <property type="match status" value="1"/>
</dbReference>
<keyword evidence="2 10" id="KW-0812">Transmembrane</keyword>
<evidence type="ECO:0000256" key="5">
    <source>
        <dbReference type="ARBA" id="ARBA00022840"/>
    </source>
</evidence>
<dbReference type="GO" id="GO:0046872">
    <property type="term" value="F:metal ion binding"/>
    <property type="evidence" value="ECO:0007669"/>
    <property type="project" value="UniProtKB-KW"/>
</dbReference>
<dbReference type="PANTHER" id="PTHR45630">
    <property type="entry name" value="CATION-TRANSPORTING ATPASE-RELATED"/>
    <property type="match status" value="1"/>
</dbReference>
<evidence type="ECO:0000256" key="6">
    <source>
        <dbReference type="ARBA" id="ARBA00022842"/>
    </source>
</evidence>